<keyword evidence="2" id="KW-1185">Reference proteome</keyword>
<feature type="non-terminal residue" evidence="1">
    <location>
        <position position="144"/>
    </location>
</feature>
<dbReference type="EMBL" id="QJKJ01000792">
    <property type="protein sequence ID" value="RDY10719.1"/>
    <property type="molecule type" value="Genomic_DNA"/>
</dbReference>
<accession>A0A371I6S3</accession>
<dbReference type="CDD" id="cd09272">
    <property type="entry name" value="RNase_HI_RT_Ty1"/>
    <property type="match status" value="1"/>
</dbReference>
<reference evidence="1" key="1">
    <citation type="submission" date="2018-05" db="EMBL/GenBank/DDBJ databases">
        <title>Draft genome of Mucuna pruriens seed.</title>
        <authorList>
            <person name="Nnadi N.E."/>
            <person name="Vos R."/>
            <person name="Hasami M.H."/>
            <person name="Devisetty U.K."/>
            <person name="Aguiy J.C."/>
        </authorList>
    </citation>
    <scope>NUCLEOTIDE SEQUENCE [LARGE SCALE GENOMIC DNA]</scope>
    <source>
        <strain evidence="1">JCA_2017</strain>
    </source>
</reference>
<organism evidence="1 2">
    <name type="scientific">Mucuna pruriens</name>
    <name type="common">Velvet bean</name>
    <name type="synonym">Dolichos pruriens</name>
    <dbReference type="NCBI Taxonomy" id="157652"/>
    <lineage>
        <taxon>Eukaryota</taxon>
        <taxon>Viridiplantae</taxon>
        <taxon>Streptophyta</taxon>
        <taxon>Embryophyta</taxon>
        <taxon>Tracheophyta</taxon>
        <taxon>Spermatophyta</taxon>
        <taxon>Magnoliopsida</taxon>
        <taxon>eudicotyledons</taxon>
        <taxon>Gunneridae</taxon>
        <taxon>Pentapetalae</taxon>
        <taxon>rosids</taxon>
        <taxon>fabids</taxon>
        <taxon>Fabales</taxon>
        <taxon>Fabaceae</taxon>
        <taxon>Papilionoideae</taxon>
        <taxon>50 kb inversion clade</taxon>
        <taxon>NPAAA clade</taxon>
        <taxon>indigoferoid/millettioid clade</taxon>
        <taxon>Phaseoleae</taxon>
        <taxon>Mucuna</taxon>
    </lineage>
</organism>
<comment type="caution">
    <text evidence="1">The sequence shown here is derived from an EMBL/GenBank/DDBJ whole genome shotgun (WGS) entry which is preliminary data.</text>
</comment>
<sequence length="144" mass="16724">MSILMHQTSILSLNEIDKKVDQISYKVMIDSLLYLTVSRQGIIFNVCLCARFQYDPRESHLIAAKRRYYNRNRIYLNNSMLLTTSMNQASIGSNISLLCDNTTAINLSKNLILHSRAMHIEIKHHFIREYVQKGILDLKFISSE</sequence>
<proteinExistence type="predicted"/>
<dbReference type="STRING" id="157652.A0A371I6S3"/>
<gene>
    <name evidence="1" type="ORF">CR513_04716</name>
</gene>
<feature type="non-terminal residue" evidence="1">
    <location>
        <position position="1"/>
    </location>
</feature>
<dbReference type="AlphaFoldDB" id="A0A371I6S3"/>
<dbReference type="PANTHER" id="PTHR11439:SF483">
    <property type="entry name" value="PEPTIDE SYNTHASE GLIP-LIKE, PUTATIVE (AFU_ORTHOLOGUE AFUA_3G12920)-RELATED"/>
    <property type="match status" value="1"/>
</dbReference>
<evidence type="ECO:0000313" key="2">
    <source>
        <dbReference type="Proteomes" id="UP000257109"/>
    </source>
</evidence>
<protein>
    <recommendedName>
        <fullName evidence="3">Copia protein</fullName>
    </recommendedName>
</protein>
<evidence type="ECO:0008006" key="3">
    <source>
        <dbReference type="Google" id="ProtNLM"/>
    </source>
</evidence>
<evidence type="ECO:0000313" key="1">
    <source>
        <dbReference type="EMBL" id="RDY10719.1"/>
    </source>
</evidence>
<dbReference type="PANTHER" id="PTHR11439">
    <property type="entry name" value="GAG-POL-RELATED RETROTRANSPOSON"/>
    <property type="match status" value="1"/>
</dbReference>
<dbReference type="OrthoDB" id="1717608at2759"/>
<dbReference type="Proteomes" id="UP000257109">
    <property type="component" value="Unassembled WGS sequence"/>
</dbReference>
<name>A0A371I6S3_MUCPR</name>